<dbReference type="RefSeq" id="WP_036814976.1">
    <property type="nucleotide sequence ID" value="NZ_AVBF01000001.1"/>
</dbReference>
<dbReference type="STRING" id="1385514.N782_00100"/>
<dbReference type="AlphaFoldDB" id="A0A0A2TFM4"/>
<evidence type="ECO:0000256" key="1">
    <source>
        <dbReference type="SAM" id="Phobius"/>
    </source>
</evidence>
<protein>
    <submittedName>
        <fullName evidence="2">Uncharacterized protein</fullName>
    </submittedName>
</protein>
<feature type="transmembrane region" description="Helical" evidence="1">
    <location>
        <begin position="31"/>
        <end position="50"/>
    </location>
</feature>
<dbReference type="EMBL" id="AVBF01000001">
    <property type="protein sequence ID" value="KGP74662.1"/>
    <property type="molecule type" value="Genomic_DNA"/>
</dbReference>
<proteinExistence type="predicted"/>
<reference evidence="2 3" key="1">
    <citation type="journal article" date="2015" name="Stand. Genomic Sci.">
        <title>High quality draft genome sequence of the moderately halophilic bacterium Pontibacillus yanchengensis Y32(T) and comparison among Pontibacillus genomes.</title>
        <authorList>
            <person name="Huang J."/>
            <person name="Qiao Z.X."/>
            <person name="Tang J.W."/>
            <person name="Wang G."/>
        </authorList>
    </citation>
    <scope>NUCLEOTIDE SEQUENCE [LARGE SCALE GENOMIC DNA]</scope>
    <source>
        <strain evidence="2 3">Y32</strain>
    </source>
</reference>
<sequence length="120" mass="13611">MTLKIFRVFLFSVILLPFGTSVYMGVSDTPIYFALSMGMVGAIVILISFRKLKEVNSDERSKKIEDKSAKATLITLLIVGCIGSTVIAFYERELSLYLTSCYSFTIVTFLLFRFIYAQKF</sequence>
<keyword evidence="3" id="KW-1185">Reference proteome</keyword>
<feature type="transmembrane region" description="Helical" evidence="1">
    <location>
        <begin position="96"/>
        <end position="116"/>
    </location>
</feature>
<comment type="caution">
    <text evidence="2">The sequence shown here is derived from an EMBL/GenBank/DDBJ whole genome shotgun (WGS) entry which is preliminary data.</text>
</comment>
<feature type="transmembrane region" description="Helical" evidence="1">
    <location>
        <begin position="71"/>
        <end position="90"/>
    </location>
</feature>
<dbReference type="InterPro" id="IPR019235">
    <property type="entry name" value="DUF2178_TM"/>
</dbReference>
<keyword evidence="1" id="KW-0472">Membrane</keyword>
<dbReference type="Pfam" id="PF09946">
    <property type="entry name" value="DUF2178"/>
    <property type="match status" value="1"/>
</dbReference>
<keyword evidence="1" id="KW-0812">Transmembrane</keyword>
<evidence type="ECO:0000313" key="2">
    <source>
        <dbReference type="EMBL" id="KGP74662.1"/>
    </source>
</evidence>
<accession>A0A0A2TFM4</accession>
<organism evidence="2 3">
    <name type="scientific">Pontibacillus yanchengensis Y32</name>
    <dbReference type="NCBI Taxonomy" id="1385514"/>
    <lineage>
        <taxon>Bacteria</taxon>
        <taxon>Bacillati</taxon>
        <taxon>Bacillota</taxon>
        <taxon>Bacilli</taxon>
        <taxon>Bacillales</taxon>
        <taxon>Bacillaceae</taxon>
        <taxon>Pontibacillus</taxon>
    </lineage>
</organism>
<gene>
    <name evidence="2" type="ORF">N782_00100</name>
</gene>
<evidence type="ECO:0000313" key="3">
    <source>
        <dbReference type="Proteomes" id="UP000030147"/>
    </source>
</evidence>
<keyword evidence="1" id="KW-1133">Transmembrane helix</keyword>
<dbReference type="Proteomes" id="UP000030147">
    <property type="component" value="Unassembled WGS sequence"/>
</dbReference>
<name>A0A0A2TFM4_9BACI</name>